<dbReference type="Pfam" id="PF03717">
    <property type="entry name" value="PBP_dimer"/>
    <property type="match status" value="1"/>
</dbReference>
<evidence type="ECO:0000256" key="5">
    <source>
        <dbReference type="ARBA" id="ARBA00022645"/>
    </source>
</evidence>
<dbReference type="Gene3D" id="3.90.1310.10">
    <property type="entry name" value="Penicillin-binding protein 2a (Domain 2)"/>
    <property type="match status" value="1"/>
</dbReference>
<dbReference type="SUPFAM" id="SSF56601">
    <property type="entry name" value="beta-lactamase/transpeptidase-like"/>
    <property type="match status" value="1"/>
</dbReference>
<comment type="similarity">
    <text evidence="16">Belongs to the transpeptidase family. FtsI subfamily.</text>
</comment>
<dbReference type="PANTHER" id="PTHR30627">
    <property type="entry name" value="PEPTIDOGLYCAN D,D-TRANSPEPTIDASE"/>
    <property type="match status" value="1"/>
</dbReference>
<gene>
    <name evidence="16" type="primary">ftsI</name>
    <name evidence="19" type="ORF">DFQ59_101730</name>
</gene>
<keyword evidence="2 16" id="KW-1003">Cell membrane</keyword>
<keyword evidence="10 16" id="KW-0573">Peptidoglycan synthesis</keyword>
<evidence type="ECO:0000256" key="3">
    <source>
        <dbReference type="ARBA" id="ARBA00022519"/>
    </source>
</evidence>
<keyword evidence="15 16" id="KW-0961">Cell wall biogenesis/degradation</keyword>
<dbReference type="OrthoDB" id="9766847at2"/>
<dbReference type="Gene3D" id="3.40.710.10">
    <property type="entry name" value="DD-peptidase/beta-lactamase superfamily"/>
    <property type="match status" value="1"/>
</dbReference>
<evidence type="ECO:0000256" key="16">
    <source>
        <dbReference type="HAMAP-Rule" id="MF_02080"/>
    </source>
</evidence>
<keyword evidence="6 16" id="KW-0645">Protease</keyword>
<evidence type="ECO:0000256" key="7">
    <source>
        <dbReference type="ARBA" id="ARBA00022692"/>
    </source>
</evidence>
<keyword evidence="3 16" id="KW-0997">Cell inner membrane</keyword>
<comment type="pathway">
    <text evidence="16">Cell wall biogenesis; peptidoglycan biosynthesis.</text>
</comment>
<evidence type="ECO:0000256" key="14">
    <source>
        <dbReference type="ARBA" id="ARBA00023306"/>
    </source>
</evidence>
<protein>
    <recommendedName>
        <fullName evidence="16">Peptidoglycan D,D-transpeptidase FtsI</fullName>
        <ecNumber evidence="16">3.4.16.4</ecNumber>
    </recommendedName>
    <alternativeName>
        <fullName evidence="16">Penicillin-binding protein 3</fullName>
        <shortName evidence="16">PBP-3</shortName>
    </alternativeName>
</protein>
<comment type="caution">
    <text evidence="19">The sequence shown here is derived from an EMBL/GenBank/DDBJ whole genome shotgun (WGS) entry which is preliminary data.</text>
</comment>
<dbReference type="Pfam" id="PF00905">
    <property type="entry name" value="Transpeptidase"/>
    <property type="match status" value="1"/>
</dbReference>
<evidence type="ECO:0000256" key="11">
    <source>
        <dbReference type="ARBA" id="ARBA00022989"/>
    </source>
</evidence>
<dbReference type="InterPro" id="IPR050515">
    <property type="entry name" value="Beta-lactam/transpept"/>
</dbReference>
<dbReference type="SUPFAM" id="SSF56519">
    <property type="entry name" value="Penicillin binding protein dimerisation domain"/>
    <property type="match status" value="1"/>
</dbReference>
<dbReference type="GO" id="GO:0008360">
    <property type="term" value="P:regulation of cell shape"/>
    <property type="evidence" value="ECO:0007669"/>
    <property type="project" value="UniProtKB-KW"/>
</dbReference>
<feature type="domain" description="Penicillin-binding protein dimerisation" evidence="18">
    <location>
        <begin position="58"/>
        <end position="200"/>
    </location>
</feature>
<name>A0A369CLX5_9GAMM</name>
<evidence type="ECO:0000256" key="4">
    <source>
        <dbReference type="ARBA" id="ARBA00022618"/>
    </source>
</evidence>
<dbReference type="Gene3D" id="3.30.450.330">
    <property type="match status" value="1"/>
</dbReference>
<dbReference type="GO" id="GO:0071555">
    <property type="term" value="P:cell wall organization"/>
    <property type="evidence" value="ECO:0007669"/>
    <property type="project" value="UniProtKB-KW"/>
</dbReference>
<keyword evidence="13 16" id="KW-0717">Septation</keyword>
<dbReference type="InterPro" id="IPR012338">
    <property type="entry name" value="Beta-lactam/transpept-like"/>
</dbReference>
<dbReference type="GO" id="GO:0009252">
    <property type="term" value="P:peptidoglycan biosynthetic process"/>
    <property type="evidence" value="ECO:0007669"/>
    <property type="project" value="UniProtKB-UniRule"/>
</dbReference>
<dbReference type="AlphaFoldDB" id="A0A369CLX5"/>
<dbReference type="GO" id="GO:0009002">
    <property type="term" value="F:serine-type D-Ala-D-Ala carboxypeptidase activity"/>
    <property type="evidence" value="ECO:0007669"/>
    <property type="project" value="UniProtKB-UniRule"/>
</dbReference>
<dbReference type="EMBL" id="QPJY01000001">
    <property type="protein sequence ID" value="RCX33427.1"/>
    <property type="molecule type" value="Genomic_DNA"/>
</dbReference>
<organism evidence="19 20">
    <name type="scientific">Thioalbus denitrificans</name>
    <dbReference type="NCBI Taxonomy" id="547122"/>
    <lineage>
        <taxon>Bacteria</taxon>
        <taxon>Pseudomonadati</taxon>
        <taxon>Pseudomonadota</taxon>
        <taxon>Gammaproteobacteria</taxon>
        <taxon>Chromatiales</taxon>
        <taxon>Ectothiorhodospiraceae</taxon>
        <taxon>Thioalbus</taxon>
    </lineage>
</organism>
<accession>A0A369CLX5</accession>
<evidence type="ECO:0000256" key="10">
    <source>
        <dbReference type="ARBA" id="ARBA00022984"/>
    </source>
</evidence>
<comment type="function">
    <text evidence="16">Catalyzes cross-linking of the peptidoglycan cell wall at the division septum.</text>
</comment>
<evidence type="ECO:0000313" key="20">
    <source>
        <dbReference type="Proteomes" id="UP000252707"/>
    </source>
</evidence>
<dbReference type="GO" id="GO:0000917">
    <property type="term" value="P:division septum assembly"/>
    <property type="evidence" value="ECO:0007669"/>
    <property type="project" value="UniProtKB-KW"/>
</dbReference>
<keyword evidence="14 16" id="KW-0131">Cell cycle</keyword>
<keyword evidence="12 16" id="KW-0472">Membrane</keyword>
<keyword evidence="5 16" id="KW-0121">Carboxypeptidase</keyword>
<evidence type="ECO:0000256" key="2">
    <source>
        <dbReference type="ARBA" id="ARBA00022475"/>
    </source>
</evidence>
<evidence type="ECO:0000313" key="19">
    <source>
        <dbReference type="EMBL" id="RCX33427.1"/>
    </source>
</evidence>
<dbReference type="InterPro" id="IPR037532">
    <property type="entry name" value="FtsI_transpept"/>
</dbReference>
<comment type="catalytic activity">
    <reaction evidence="16">
        <text>Preferential cleavage: (Ac)2-L-Lys-D-Ala-|-D-Ala. Also transpeptidation of peptidyl-alanyl moieties that are N-acyl substituents of D-alanine.</text>
        <dbReference type="EC" id="3.4.16.4"/>
    </reaction>
</comment>
<dbReference type="InterPro" id="IPR005311">
    <property type="entry name" value="PBP_dimer"/>
</dbReference>
<evidence type="ECO:0000256" key="15">
    <source>
        <dbReference type="ARBA" id="ARBA00023316"/>
    </source>
</evidence>
<evidence type="ECO:0000256" key="8">
    <source>
        <dbReference type="ARBA" id="ARBA00022801"/>
    </source>
</evidence>
<dbReference type="InterPro" id="IPR036138">
    <property type="entry name" value="PBP_dimer_sf"/>
</dbReference>
<evidence type="ECO:0000259" key="18">
    <source>
        <dbReference type="Pfam" id="PF03717"/>
    </source>
</evidence>
<dbReference type="GO" id="GO:0043093">
    <property type="term" value="P:FtsZ-dependent cytokinesis"/>
    <property type="evidence" value="ECO:0007669"/>
    <property type="project" value="UniProtKB-UniRule"/>
</dbReference>
<dbReference type="PANTHER" id="PTHR30627:SF1">
    <property type="entry name" value="PEPTIDOGLYCAN D,D-TRANSPEPTIDASE FTSI"/>
    <property type="match status" value="1"/>
</dbReference>
<dbReference type="GO" id="GO:0006508">
    <property type="term" value="P:proteolysis"/>
    <property type="evidence" value="ECO:0007669"/>
    <property type="project" value="UniProtKB-KW"/>
</dbReference>
<evidence type="ECO:0000256" key="6">
    <source>
        <dbReference type="ARBA" id="ARBA00022670"/>
    </source>
</evidence>
<evidence type="ECO:0000256" key="12">
    <source>
        <dbReference type="ARBA" id="ARBA00023136"/>
    </source>
</evidence>
<dbReference type="GO" id="GO:0008955">
    <property type="term" value="F:peptidoglycan glycosyltransferase activity"/>
    <property type="evidence" value="ECO:0007669"/>
    <property type="project" value="InterPro"/>
</dbReference>
<dbReference type="HAMAP" id="MF_02080">
    <property type="entry name" value="FtsI_transpept"/>
    <property type="match status" value="1"/>
</dbReference>
<keyword evidence="9 16" id="KW-0133">Cell shape</keyword>
<feature type="domain" description="Penicillin-binding protein transpeptidase" evidence="17">
    <location>
        <begin position="247"/>
        <end position="543"/>
    </location>
</feature>
<dbReference type="InterPro" id="IPR001460">
    <property type="entry name" value="PCN-bd_Tpept"/>
</dbReference>
<keyword evidence="7 16" id="KW-0812">Transmembrane</keyword>
<dbReference type="Proteomes" id="UP000252707">
    <property type="component" value="Unassembled WGS sequence"/>
</dbReference>
<feature type="active site" description="Acyl-ester intermediate" evidence="16">
    <location>
        <position position="294"/>
    </location>
</feature>
<keyword evidence="4 16" id="KW-0132">Cell division</keyword>
<sequence length="574" mass="62578">MSGAEREYADYRGRRVFVLIGLALALGTLGWRLLDLQVLDRDFYRHQGDARMLRTVTMPAHRGMITDRNGEPLAVSTPVATVWGNPRELAAARASWPGLARTLGLSLESLERTLAAYADREFFYIKRQVPPDVAERVEALEVPGVYLLKEYRRYYPAGEVTSHVLGFTDVDDSGQEGIELAYEQWLRGVPGSKRVLKDGRRQTVQDVELINAPRPGRDLALSLDLRLQYLAYRELKAAIQEYEARSGSIVILDARSGEVLAMVNQPSFNPNNRSGLTGGRYRNRAVTDPFEPGSTMKPFAVAAALESGQYTPETPVETSPGWMRVGRDTVRDVHNYGLLDVAGVIRKSSNVGVSKIALSLPPDRLWGLYSRVGFGMVSASGFPGETSGLLGDFSRWRPIEQATFAFGYGLSVTSLQLAHAYAVFAADGVRNPVTFLRRDEPIEGERVIDHRIVAQILPMLESVVQTGGTATKAAVPGYRVGGKTGTVRKAIAGGYSEDRYIAVFSGLAPISQPRLAAVVMINEPGGKAYYGGQVAAPVFSRVMAGALRLLNIAPDAPPEPGDAVRMASVDKVKP</sequence>
<evidence type="ECO:0000256" key="13">
    <source>
        <dbReference type="ARBA" id="ARBA00023210"/>
    </source>
</evidence>
<keyword evidence="11 16" id="KW-1133">Transmembrane helix</keyword>
<keyword evidence="20" id="KW-1185">Reference proteome</keyword>
<dbReference type="GO" id="GO:0008658">
    <property type="term" value="F:penicillin binding"/>
    <property type="evidence" value="ECO:0007669"/>
    <property type="project" value="InterPro"/>
</dbReference>
<comment type="subcellular location">
    <subcellularLocation>
        <location evidence="16">Cell inner membrane</location>
        <topology evidence="16">Single-pass membrane protein</topology>
    </subcellularLocation>
    <subcellularLocation>
        <location evidence="1">Membrane</location>
    </subcellularLocation>
</comment>
<dbReference type="RefSeq" id="WP_114278268.1">
    <property type="nucleotide sequence ID" value="NZ_QPJY01000001.1"/>
</dbReference>
<evidence type="ECO:0000256" key="9">
    <source>
        <dbReference type="ARBA" id="ARBA00022960"/>
    </source>
</evidence>
<dbReference type="GO" id="GO:0005886">
    <property type="term" value="C:plasma membrane"/>
    <property type="evidence" value="ECO:0007669"/>
    <property type="project" value="UniProtKB-SubCell"/>
</dbReference>
<keyword evidence="8 16" id="KW-0378">Hydrolase</keyword>
<evidence type="ECO:0000256" key="1">
    <source>
        <dbReference type="ARBA" id="ARBA00004370"/>
    </source>
</evidence>
<evidence type="ECO:0000259" key="17">
    <source>
        <dbReference type="Pfam" id="PF00905"/>
    </source>
</evidence>
<dbReference type="UniPathway" id="UPA00219"/>
<dbReference type="EC" id="3.4.16.4" evidence="16"/>
<proteinExistence type="inferred from homology"/>
<reference evidence="19 20" key="1">
    <citation type="submission" date="2018-07" db="EMBL/GenBank/DDBJ databases">
        <title>Genomic Encyclopedia of Type Strains, Phase IV (KMG-IV): sequencing the most valuable type-strain genomes for metagenomic binning, comparative biology and taxonomic classification.</title>
        <authorList>
            <person name="Goeker M."/>
        </authorList>
    </citation>
    <scope>NUCLEOTIDE SEQUENCE [LARGE SCALE GENOMIC DNA]</scope>
    <source>
        <strain evidence="19 20">DSM 26407</strain>
    </source>
</reference>
<feature type="transmembrane region" description="Helical" evidence="16">
    <location>
        <begin position="16"/>
        <end position="34"/>
    </location>
</feature>